<feature type="compositionally biased region" description="Polar residues" evidence="1">
    <location>
        <begin position="39"/>
        <end position="53"/>
    </location>
</feature>
<evidence type="ECO:0000256" key="1">
    <source>
        <dbReference type="SAM" id="MobiDB-lite"/>
    </source>
</evidence>
<accession>A0A6J7N6B4</accession>
<organism evidence="2">
    <name type="scientific">freshwater metagenome</name>
    <dbReference type="NCBI Taxonomy" id="449393"/>
    <lineage>
        <taxon>unclassified sequences</taxon>
        <taxon>metagenomes</taxon>
        <taxon>ecological metagenomes</taxon>
    </lineage>
</organism>
<feature type="region of interest" description="Disordered" evidence="1">
    <location>
        <begin position="23"/>
        <end position="53"/>
    </location>
</feature>
<reference evidence="2" key="1">
    <citation type="submission" date="2020-05" db="EMBL/GenBank/DDBJ databases">
        <authorList>
            <person name="Chiriac C."/>
            <person name="Salcher M."/>
            <person name="Ghai R."/>
            <person name="Kavagutti S V."/>
        </authorList>
    </citation>
    <scope>NUCLEOTIDE SEQUENCE</scope>
</reference>
<dbReference type="AlphaFoldDB" id="A0A6J7N6B4"/>
<name>A0A6J7N6B4_9ZZZZ</name>
<evidence type="ECO:0000313" key="2">
    <source>
        <dbReference type="EMBL" id="CAB4985624.1"/>
    </source>
</evidence>
<protein>
    <submittedName>
        <fullName evidence="2">Unannotated protein</fullName>
    </submittedName>
</protein>
<dbReference type="EMBL" id="CAFBOM010000099">
    <property type="protein sequence ID" value="CAB4985624.1"/>
    <property type="molecule type" value="Genomic_DNA"/>
</dbReference>
<sequence>MLGAAGGLTSLLDEIDRYGLKAGRSSRSCPVRTGDSRRTSPQSATSPGILNTGADSQEVHLGGHLVGVYVLLKYGINAQNFVASEALMRSMISDLLPERLRAPIV</sequence>
<gene>
    <name evidence="2" type="ORF">UFOPK3957_00710</name>
</gene>
<proteinExistence type="predicted"/>